<protein>
    <submittedName>
        <fullName evidence="1">DNA phosphorothioation-associated protein 4</fullName>
    </submittedName>
</protein>
<organism evidence="1 2">
    <name type="scientific">Phormidium yuhuli AB48</name>
    <dbReference type="NCBI Taxonomy" id="2940671"/>
    <lineage>
        <taxon>Bacteria</taxon>
        <taxon>Bacillati</taxon>
        <taxon>Cyanobacteriota</taxon>
        <taxon>Cyanophyceae</taxon>
        <taxon>Oscillatoriophycideae</taxon>
        <taxon>Oscillatoriales</taxon>
        <taxon>Oscillatoriaceae</taxon>
        <taxon>Phormidium</taxon>
        <taxon>Phormidium yuhuli</taxon>
    </lineage>
</organism>
<sequence length="155" mass="17409">MLHRVRVDKDKADLVRSLLRQGEMTTAPFPTYADILAFAAALGAKHKRRSPISSAVSREPSPVSLDIFISRGYDRLIQLLAIMATEEANILSPTDPEAEARRVELFEEYANGGLEILQGELRGAVDYTEHLLLLLTHECNPTRQDGMSFDLRRFL</sequence>
<gene>
    <name evidence="1" type="ORF">NEA10_09740</name>
</gene>
<name>A0ABY5AUQ6_9CYAN</name>
<evidence type="ECO:0000313" key="1">
    <source>
        <dbReference type="EMBL" id="USR92972.1"/>
    </source>
</evidence>
<proteinExistence type="predicted"/>
<dbReference type="Proteomes" id="UP001056708">
    <property type="component" value="Chromosome"/>
</dbReference>
<dbReference type="NCBIfam" id="TIGR04062">
    <property type="entry name" value="dnd_assoc_4"/>
    <property type="match status" value="1"/>
</dbReference>
<reference evidence="1" key="1">
    <citation type="submission" date="2022-06" db="EMBL/GenBank/DDBJ databases">
        <title>Genome sequence of Phormidium yuhuli AB48 isolated from an industrial photobioreactor environment.</title>
        <authorList>
            <person name="Qiu Y."/>
            <person name="Noonan A.J.C."/>
            <person name="Dofher K."/>
            <person name="Koch M."/>
            <person name="Kieft B."/>
            <person name="Lin X."/>
            <person name="Ziels R.M."/>
            <person name="Hallam S.J."/>
        </authorList>
    </citation>
    <scope>NUCLEOTIDE SEQUENCE</scope>
    <source>
        <strain evidence="1">AB48</strain>
    </source>
</reference>
<dbReference type="EMBL" id="CP098611">
    <property type="protein sequence ID" value="USR92972.1"/>
    <property type="molecule type" value="Genomic_DNA"/>
</dbReference>
<keyword evidence="2" id="KW-1185">Reference proteome</keyword>
<accession>A0ABY5AUQ6</accession>
<dbReference type="InterPro" id="IPR023983">
    <property type="entry name" value="DNA_S_mod_dnd_assoc_4"/>
</dbReference>
<evidence type="ECO:0000313" key="2">
    <source>
        <dbReference type="Proteomes" id="UP001056708"/>
    </source>
</evidence>
<dbReference type="RefSeq" id="WP_252665147.1">
    <property type="nucleotide sequence ID" value="NZ_CP098611.1"/>
</dbReference>